<reference evidence="1 2" key="1">
    <citation type="journal article" date="2011" name="J. Bacteriol.">
        <title>Genome Sequence of an Ammonia-Oxidizing Soil Archaeon, "Candidatus Nitrosoarchaeum koreensis" MY1.</title>
        <authorList>
            <person name="Kim B.K."/>
            <person name="Jung M.Y."/>
            <person name="Yu D.S."/>
            <person name="Park S.J."/>
            <person name="Oh T.K."/>
            <person name="Rhee S.K."/>
            <person name="Kim J.F."/>
        </authorList>
    </citation>
    <scope>NUCLEOTIDE SEQUENCE [LARGE SCALE GENOMIC DNA]</scope>
    <source>
        <strain evidence="1 2">MY1</strain>
    </source>
</reference>
<dbReference type="AlphaFoldDB" id="F9CWL4"/>
<organism evidence="1 2">
    <name type="scientific">Nitrosarchaeum koreense MY1</name>
    <dbReference type="NCBI Taxonomy" id="1001994"/>
    <lineage>
        <taxon>Archaea</taxon>
        <taxon>Nitrososphaerota</taxon>
        <taxon>Nitrososphaeria</taxon>
        <taxon>Nitrosopumilales</taxon>
        <taxon>Nitrosopumilaceae</taxon>
        <taxon>Nitrosarchaeum</taxon>
    </lineage>
</organism>
<name>F9CWL4_9ARCH</name>
<evidence type="ECO:0000313" key="1">
    <source>
        <dbReference type="EMBL" id="EGP93666.1"/>
    </source>
</evidence>
<accession>F9CWL4</accession>
<proteinExistence type="predicted"/>
<keyword evidence="2" id="KW-1185">Reference proteome</keyword>
<evidence type="ECO:0000313" key="2">
    <source>
        <dbReference type="Proteomes" id="UP000004440"/>
    </source>
</evidence>
<dbReference type="Proteomes" id="UP000004440">
    <property type="component" value="Unassembled WGS sequence"/>
</dbReference>
<sequence length="68" mass="8102">MEDQRNIVELQLSIKKLKFQRMNFCNTIGLITPIEQIMEDQRNIVELQLSIKKLKFQRIKKPSVQVCL</sequence>
<protein>
    <submittedName>
        <fullName evidence="1">Uncharacterized protein</fullName>
    </submittedName>
</protein>
<dbReference type="EMBL" id="AFPU01000001">
    <property type="protein sequence ID" value="EGP93666.1"/>
    <property type="molecule type" value="Genomic_DNA"/>
</dbReference>
<comment type="caution">
    <text evidence="1">The sequence shown here is derived from an EMBL/GenBank/DDBJ whole genome shotgun (WGS) entry which is preliminary data.</text>
</comment>
<gene>
    <name evidence="1" type="ORF">MY1_0905</name>
</gene>